<dbReference type="Proteomes" id="UP000481861">
    <property type="component" value="Unassembled WGS sequence"/>
</dbReference>
<name>A0A7C8I8F0_9PLEO</name>
<evidence type="ECO:0000313" key="2">
    <source>
        <dbReference type="Proteomes" id="UP000481861"/>
    </source>
</evidence>
<dbReference type="AlphaFoldDB" id="A0A7C8I8F0"/>
<reference evidence="1 2" key="1">
    <citation type="submission" date="2020-01" db="EMBL/GenBank/DDBJ databases">
        <authorList>
            <consortium name="DOE Joint Genome Institute"/>
            <person name="Haridas S."/>
            <person name="Albert R."/>
            <person name="Binder M."/>
            <person name="Bloem J."/>
            <person name="Labutti K."/>
            <person name="Salamov A."/>
            <person name="Andreopoulos B."/>
            <person name="Baker S.E."/>
            <person name="Barry K."/>
            <person name="Bills G."/>
            <person name="Bluhm B.H."/>
            <person name="Cannon C."/>
            <person name="Castanera R."/>
            <person name="Culley D.E."/>
            <person name="Daum C."/>
            <person name="Ezra D."/>
            <person name="Gonzalez J.B."/>
            <person name="Henrissat B."/>
            <person name="Kuo A."/>
            <person name="Liang C."/>
            <person name="Lipzen A."/>
            <person name="Lutzoni F."/>
            <person name="Magnuson J."/>
            <person name="Mondo S."/>
            <person name="Nolan M."/>
            <person name="Ohm R."/>
            <person name="Pangilinan J."/>
            <person name="Park H.-J.H."/>
            <person name="Ramirez L."/>
            <person name="Alfaro M."/>
            <person name="Sun H."/>
            <person name="Tritt A."/>
            <person name="Yoshinaga Y."/>
            <person name="Zwiers L.-H.L."/>
            <person name="Turgeon B.G."/>
            <person name="Goodwin S.B."/>
            <person name="Spatafora J.W."/>
            <person name="Crous P.W."/>
            <person name="Grigoriev I.V."/>
        </authorList>
    </citation>
    <scope>NUCLEOTIDE SEQUENCE [LARGE SCALE GENOMIC DNA]</scope>
    <source>
        <strain evidence="1 2">CBS 611.86</strain>
    </source>
</reference>
<comment type="caution">
    <text evidence="1">The sequence shown here is derived from an EMBL/GenBank/DDBJ whole genome shotgun (WGS) entry which is preliminary data.</text>
</comment>
<gene>
    <name evidence="1" type="ORF">BDV95DRAFT_469719</name>
</gene>
<evidence type="ECO:0000313" key="1">
    <source>
        <dbReference type="EMBL" id="KAF2866967.1"/>
    </source>
</evidence>
<organism evidence="1 2">
    <name type="scientific">Massariosphaeria phaeospora</name>
    <dbReference type="NCBI Taxonomy" id="100035"/>
    <lineage>
        <taxon>Eukaryota</taxon>
        <taxon>Fungi</taxon>
        <taxon>Dikarya</taxon>
        <taxon>Ascomycota</taxon>
        <taxon>Pezizomycotina</taxon>
        <taxon>Dothideomycetes</taxon>
        <taxon>Pleosporomycetidae</taxon>
        <taxon>Pleosporales</taxon>
        <taxon>Pleosporales incertae sedis</taxon>
        <taxon>Massariosphaeria</taxon>
    </lineage>
</organism>
<feature type="non-terminal residue" evidence="1">
    <location>
        <position position="1"/>
    </location>
</feature>
<accession>A0A7C8I8F0</accession>
<dbReference type="OrthoDB" id="5408618at2759"/>
<feature type="non-terminal residue" evidence="1">
    <location>
        <position position="100"/>
    </location>
</feature>
<dbReference type="EMBL" id="JAADJZ010000025">
    <property type="protein sequence ID" value="KAF2866967.1"/>
    <property type="molecule type" value="Genomic_DNA"/>
</dbReference>
<protein>
    <submittedName>
        <fullName evidence="1">Uncharacterized protein</fullName>
    </submittedName>
</protein>
<keyword evidence="2" id="KW-1185">Reference proteome</keyword>
<sequence>RSWDRAVVYDAESGKVSIRKRKDVNRDKYDYELKLPRRKKEVSLFVDQETETNLKTEGADRQKNDVFLARLSLDHLSLMDRTFFILGLLSTLYVSAPWSD</sequence>
<proteinExistence type="predicted"/>